<dbReference type="SUPFAM" id="SSF52540">
    <property type="entry name" value="P-loop containing nucleoside triphosphate hydrolases"/>
    <property type="match status" value="1"/>
</dbReference>
<dbReference type="FunFam" id="3.40.50.300:FF:000134">
    <property type="entry name" value="Iron-enterobactin ABC transporter ATP-binding protein"/>
    <property type="match status" value="1"/>
</dbReference>
<sequence>MRVDIHGLTVRIEDRALLGDVSLAAEPGTVTGLVGPNGSGKSTLLRCVYRALRPTGGRVLIDDDEVWKLSSRAAGQRTAVVTQDHDLDNSFSVEEIVAMGRLPHKRFLERDSVADHDTVRAALARVGMEWAAGRVFAGLSGGERQRVLLARALTQRTPVLLLDEPTNHLDIGSQLELLELVRALDLTVVLAIHDLGHAVAYCDQLVLLHEGRLRGAGPPREVLDPATVAEVFGVRSAIVPHPLTGRPHLVTTPLAP</sequence>
<dbReference type="GO" id="GO:0016887">
    <property type="term" value="F:ATP hydrolysis activity"/>
    <property type="evidence" value="ECO:0007669"/>
    <property type="project" value="InterPro"/>
</dbReference>
<evidence type="ECO:0000256" key="2">
    <source>
        <dbReference type="ARBA" id="ARBA00022741"/>
    </source>
</evidence>
<dbReference type="InterPro" id="IPR027417">
    <property type="entry name" value="P-loop_NTPase"/>
</dbReference>
<keyword evidence="1" id="KW-0813">Transport</keyword>
<protein>
    <submittedName>
        <fullName evidence="5">ABC transporter, ATP-binding component</fullName>
    </submittedName>
</protein>
<accession>A0A0F7G0H9</accession>
<dbReference type="AlphaFoldDB" id="A0A0F7G0H9"/>
<dbReference type="GO" id="GO:0005524">
    <property type="term" value="F:ATP binding"/>
    <property type="evidence" value="ECO:0007669"/>
    <property type="project" value="UniProtKB-KW"/>
</dbReference>
<dbReference type="Pfam" id="PF00005">
    <property type="entry name" value="ABC_tran"/>
    <property type="match status" value="1"/>
</dbReference>
<dbReference type="RefSeq" id="WP_046725064.1">
    <property type="nucleotide sequence ID" value="NZ_CP009922.3"/>
</dbReference>
<dbReference type="Gene3D" id="3.40.50.300">
    <property type="entry name" value="P-loop containing nucleotide triphosphate hydrolases"/>
    <property type="match status" value="1"/>
</dbReference>
<evidence type="ECO:0000259" key="4">
    <source>
        <dbReference type="PROSITE" id="PS50893"/>
    </source>
</evidence>
<dbReference type="PROSITE" id="PS50893">
    <property type="entry name" value="ABC_TRANSPORTER_2"/>
    <property type="match status" value="1"/>
</dbReference>
<dbReference type="PATRIC" id="fig|408015.6.peg.4815"/>
<evidence type="ECO:0000256" key="3">
    <source>
        <dbReference type="ARBA" id="ARBA00022840"/>
    </source>
</evidence>
<dbReference type="PANTHER" id="PTHR42794">
    <property type="entry name" value="HEMIN IMPORT ATP-BINDING PROTEIN HMUV"/>
    <property type="match status" value="1"/>
</dbReference>
<dbReference type="SMART" id="SM00382">
    <property type="entry name" value="AAA"/>
    <property type="match status" value="1"/>
</dbReference>
<evidence type="ECO:0000256" key="1">
    <source>
        <dbReference type="ARBA" id="ARBA00022448"/>
    </source>
</evidence>
<dbReference type="InterPro" id="IPR017871">
    <property type="entry name" value="ABC_transporter-like_CS"/>
</dbReference>
<dbReference type="InterPro" id="IPR003439">
    <property type="entry name" value="ABC_transporter-like_ATP-bd"/>
</dbReference>
<feature type="domain" description="ABC transporter" evidence="4">
    <location>
        <begin position="3"/>
        <end position="235"/>
    </location>
</feature>
<keyword evidence="6" id="KW-1185">Reference proteome</keyword>
<dbReference type="CDD" id="cd03214">
    <property type="entry name" value="ABC_Iron-Siderophores_B12_Hemin"/>
    <property type="match status" value="1"/>
</dbReference>
<keyword evidence="3 5" id="KW-0067">ATP-binding</keyword>
<dbReference type="PROSITE" id="PS00211">
    <property type="entry name" value="ABC_TRANSPORTER_1"/>
    <property type="match status" value="1"/>
</dbReference>
<evidence type="ECO:0000313" key="6">
    <source>
        <dbReference type="Proteomes" id="UP000034034"/>
    </source>
</evidence>
<reference evidence="5" key="1">
    <citation type="submission" date="2019-08" db="EMBL/GenBank/DDBJ databases">
        <title>Complete genome sequence of a mangrove-derived Streptomyces xiamenensis.</title>
        <authorList>
            <person name="Xu J."/>
        </authorList>
    </citation>
    <scope>NUCLEOTIDE SEQUENCE</scope>
    <source>
        <strain evidence="5">318</strain>
    </source>
</reference>
<dbReference type="InterPro" id="IPR003593">
    <property type="entry name" value="AAA+_ATPase"/>
</dbReference>
<proteinExistence type="predicted"/>
<dbReference type="PANTHER" id="PTHR42794:SF2">
    <property type="entry name" value="ABC TRANSPORTER ATP-BINDING PROTEIN"/>
    <property type="match status" value="1"/>
</dbReference>
<keyword evidence="2" id="KW-0547">Nucleotide-binding</keyword>
<dbReference type="STRING" id="408015.SXIM_47560"/>
<dbReference type="Proteomes" id="UP000034034">
    <property type="component" value="Chromosome"/>
</dbReference>
<evidence type="ECO:0000313" key="5">
    <source>
        <dbReference type="EMBL" id="AKG46140.1"/>
    </source>
</evidence>
<dbReference type="HOGENOM" id="CLU_000604_1_11_11"/>
<name>A0A0F7G0H9_9ACTN</name>
<dbReference type="EMBL" id="CP009922">
    <property type="protein sequence ID" value="AKG46140.1"/>
    <property type="molecule type" value="Genomic_DNA"/>
</dbReference>
<organism evidence="5 6">
    <name type="scientific">Streptomyces xiamenensis</name>
    <dbReference type="NCBI Taxonomy" id="408015"/>
    <lineage>
        <taxon>Bacteria</taxon>
        <taxon>Bacillati</taxon>
        <taxon>Actinomycetota</taxon>
        <taxon>Actinomycetes</taxon>
        <taxon>Kitasatosporales</taxon>
        <taxon>Streptomycetaceae</taxon>
        <taxon>Streptomyces</taxon>
    </lineage>
</organism>
<dbReference type="KEGG" id="sxi:SXIM_47560"/>
<gene>
    <name evidence="5" type="ORF">SXIM_47560</name>
</gene>